<dbReference type="OrthoDB" id="178496at2"/>
<reference evidence="13 14" key="1">
    <citation type="submission" date="2019-03" db="EMBL/GenBank/DDBJ databases">
        <title>Ramlibacter henchirensis DSM 14656, whole genome shotgun sequence.</title>
        <authorList>
            <person name="Zhang X."/>
            <person name="Feng G."/>
            <person name="Zhu H."/>
        </authorList>
    </citation>
    <scope>NUCLEOTIDE SEQUENCE [LARGE SCALE GENOMIC DNA]</scope>
    <source>
        <strain evidence="13 14">DSM 14656</strain>
    </source>
</reference>
<accession>A0A4Z0C6C1</accession>
<feature type="binding site" evidence="8">
    <location>
        <position position="266"/>
    </location>
    <ligand>
        <name>NAD(+)</name>
        <dbReference type="ChEBI" id="CHEBI:57540"/>
    </ligand>
</feature>
<dbReference type="PRINTS" id="PR00368">
    <property type="entry name" value="FADPNR"/>
</dbReference>
<dbReference type="InterPro" id="IPR012999">
    <property type="entry name" value="Pyr_OxRdtase_I_AS"/>
</dbReference>
<evidence type="ECO:0000256" key="4">
    <source>
        <dbReference type="ARBA" id="ARBA00023002"/>
    </source>
</evidence>
<dbReference type="InterPro" id="IPR001100">
    <property type="entry name" value="Pyr_nuc-diS_OxRdtase"/>
</dbReference>
<comment type="cofactor">
    <cofactor evidence="8">
        <name>FAD</name>
        <dbReference type="ChEBI" id="CHEBI:57692"/>
    </cofactor>
    <text evidence="8">Binds 1 FAD per subunit.</text>
</comment>
<feature type="binding site" evidence="8">
    <location>
        <position position="307"/>
    </location>
    <ligand>
        <name>FAD</name>
        <dbReference type="ChEBI" id="CHEBI:57692"/>
    </ligand>
</feature>
<dbReference type="PIRSF" id="PIRSF000350">
    <property type="entry name" value="Mercury_reductase_MerA"/>
    <property type="match status" value="1"/>
</dbReference>
<dbReference type="GO" id="GO:0004362">
    <property type="term" value="F:glutathione-disulfide reductase (NADPH) activity"/>
    <property type="evidence" value="ECO:0007669"/>
    <property type="project" value="UniProtKB-EC"/>
</dbReference>
<evidence type="ECO:0000256" key="9">
    <source>
        <dbReference type="PIRSR" id="PIRSR000350-4"/>
    </source>
</evidence>
<evidence type="ECO:0000259" key="11">
    <source>
        <dbReference type="Pfam" id="PF02852"/>
    </source>
</evidence>
<dbReference type="RefSeq" id="WP_135262600.1">
    <property type="nucleotide sequence ID" value="NZ_SMLM01000001.1"/>
</dbReference>
<keyword evidence="5" id="KW-1015">Disulfide bond</keyword>
<feature type="disulfide bond" description="Redox-active" evidence="9">
    <location>
        <begin position="44"/>
        <end position="49"/>
    </location>
</feature>
<comment type="similarity">
    <text evidence="1 10">Belongs to the class-I pyridine nucleotide-disulfide oxidoreductase family.</text>
</comment>
<dbReference type="GO" id="GO:0045454">
    <property type="term" value="P:cell redox homeostasis"/>
    <property type="evidence" value="ECO:0007669"/>
    <property type="project" value="InterPro"/>
</dbReference>
<dbReference type="PRINTS" id="PR00411">
    <property type="entry name" value="PNDRDTASEI"/>
</dbReference>
<dbReference type="Pfam" id="PF07992">
    <property type="entry name" value="Pyr_redox_2"/>
    <property type="match status" value="1"/>
</dbReference>
<evidence type="ECO:0000256" key="7">
    <source>
        <dbReference type="PIRSR" id="PIRSR000350-2"/>
    </source>
</evidence>
<evidence type="ECO:0000256" key="1">
    <source>
        <dbReference type="ARBA" id="ARBA00007532"/>
    </source>
</evidence>
<dbReference type="NCBIfam" id="NF004776">
    <property type="entry name" value="PRK06116.1"/>
    <property type="match status" value="1"/>
</dbReference>
<feature type="active site" description="Proton acceptor" evidence="7">
    <location>
        <position position="440"/>
    </location>
</feature>
<organism evidence="13 14">
    <name type="scientific">Ramlibacter henchirensis</name>
    <dbReference type="NCBI Taxonomy" id="204072"/>
    <lineage>
        <taxon>Bacteria</taxon>
        <taxon>Pseudomonadati</taxon>
        <taxon>Pseudomonadota</taxon>
        <taxon>Betaproteobacteria</taxon>
        <taxon>Burkholderiales</taxon>
        <taxon>Comamonadaceae</taxon>
        <taxon>Ramlibacter</taxon>
    </lineage>
</organism>
<gene>
    <name evidence="13" type="primary">gorA</name>
    <name evidence="13" type="ORF">EZ313_07730</name>
</gene>
<dbReference type="InterPro" id="IPR046952">
    <property type="entry name" value="GSHR/TRXR-like"/>
</dbReference>
<proteinExistence type="inferred from homology"/>
<dbReference type="AlphaFoldDB" id="A0A4Z0C6C1"/>
<dbReference type="EC" id="1.8.1.7" evidence="13"/>
<dbReference type="GO" id="GO:0034599">
    <property type="term" value="P:cellular response to oxidative stress"/>
    <property type="evidence" value="ECO:0007669"/>
    <property type="project" value="TreeGrafter"/>
</dbReference>
<dbReference type="GO" id="GO:0006749">
    <property type="term" value="P:glutathione metabolic process"/>
    <property type="evidence" value="ECO:0007669"/>
    <property type="project" value="TreeGrafter"/>
</dbReference>
<dbReference type="Gene3D" id="3.50.50.60">
    <property type="entry name" value="FAD/NAD(P)-binding domain"/>
    <property type="match status" value="2"/>
</dbReference>
<feature type="binding site" evidence="8">
    <location>
        <begin position="179"/>
        <end position="186"/>
    </location>
    <ligand>
        <name>NAD(+)</name>
        <dbReference type="ChEBI" id="CHEBI:57540"/>
    </ligand>
</feature>
<dbReference type="GO" id="GO:0005829">
    <property type="term" value="C:cytosol"/>
    <property type="evidence" value="ECO:0007669"/>
    <property type="project" value="TreeGrafter"/>
</dbReference>
<evidence type="ECO:0000256" key="6">
    <source>
        <dbReference type="ARBA" id="ARBA00023284"/>
    </source>
</evidence>
<dbReference type="SUPFAM" id="SSF51905">
    <property type="entry name" value="FAD/NAD(P)-binding domain"/>
    <property type="match status" value="1"/>
</dbReference>
<dbReference type="PROSITE" id="PS00076">
    <property type="entry name" value="PYRIDINE_REDOX_1"/>
    <property type="match status" value="1"/>
</dbReference>
<protein>
    <submittedName>
        <fullName evidence="13">Glutathione-disulfide reductase</fullName>
        <ecNumber evidence="13">1.8.1.7</ecNumber>
    </submittedName>
</protein>
<evidence type="ECO:0000256" key="3">
    <source>
        <dbReference type="ARBA" id="ARBA00022827"/>
    </source>
</evidence>
<evidence type="ECO:0000256" key="2">
    <source>
        <dbReference type="ARBA" id="ARBA00022630"/>
    </source>
</evidence>
<evidence type="ECO:0000259" key="12">
    <source>
        <dbReference type="Pfam" id="PF07992"/>
    </source>
</evidence>
<dbReference type="Proteomes" id="UP000298180">
    <property type="component" value="Unassembled WGS sequence"/>
</dbReference>
<dbReference type="InterPro" id="IPR016156">
    <property type="entry name" value="FAD/NAD-linked_Rdtase_dimer_sf"/>
</dbReference>
<sequence>MRHEHDFDFFVIGGGSGGVRAARMAAQRGARVGLAEAAALGGTCVNVGCIPKKLYSHAAHYSHDFADAAGFGWDVGEPRLDWARLKANRAKEIARLNGVYEQLLTGAGVQILRGWAQLVDGHTIKVETTTGPRTHTAGHVLIATGGTASVPPIPGASLAVTSDSMFDLAPFPRRLVVVGGGYIACEFASIFRGLGAEVTQLYRGEQILRGFDDEVRHFIAGEMLKTGIDLRLGTEAESLSKAPGGIEVMLHDGSRLEADTVLFATGRVPNVEGLGLDAAAVRQGKHGAIEVDAHHRTSLPSVFAVGDVTARLQLTPVALAEAMAVVDHLFGDGRRRMDYDGVPTAVFTHPNIGTVGLTEAQAREKFAHVAVFRSDFKPLRHTLSGSSERCLLKLVVDSASDRVVGLHMVGPDAGEVVQGFAVAMKAGATKALFDATIGIHPTVAEEFVTMREAVR</sequence>
<dbReference type="PANTHER" id="PTHR42737">
    <property type="entry name" value="GLUTATHIONE REDUCTASE"/>
    <property type="match status" value="1"/>
</dbReference>
<feature type="domain" description="Pyridine nucleotide-disulphide oxidoreductase dimerisation" evidence="11">
    <location>
        <begin position="342"/>
        <end position="450"/>
    </location>
</feature>
<dbReference type="InterPro" id="IPR036188">
    <property type="entry name" value="FAD/NAD-bd_sf"/>
</dbReference>
<evidence type="ECO:0000256" key="8">
    <source>
        <dbReference type="PIRSR" id="PIRSR000350-3"/>
    </source>
</evidence>
<keyword evidence="8" id="KW-0520">NAD</keyword>
<evidence type="ECO:0000256" key="10">
    <source>
        <dbReference type="RuleBase" id="RU003691"/>
    </source>
</evidence>
<keyword evidence="3 8" id="KW-0274">FAD</keyword>
<dbReference type="EMBL" id="SMLM01000001">
    <property type="protein sequence ID" value="TFZ06514.1"/>
    <property type="molecule type" value="Genomic_DNA"/>
</dbReference>
<keyword evidence="2 10" id="KW-0285">Flavoprotein</keyword>
<keyword evidence="6 10" id="KW-0676">Redox-active center</keyword>
<keyword evidence="4 10" id="KW-0560">Oxidoreductase</keyword>
<feature type="binding site" evidence="8">
    <location>
        <position position="53"/>
    </location>
    <ligand>
        <name>FAD</name>
        <dbReference type="ChEBI" id="CHEBI:57692"/>
    </ligand>
</feature>
<dbReference type="Gene3D" id="3.30.390.30">
    <property type="match status" value="1"/>
</dbReference>
<comment type="caution">
    <text evidence="13">The sequence shown here is derived from an EMBL/GenBank/DDBJ whole genome shotgun (WGS) entry which is preliminary data.</text>
</comment>
<dbReference type="Pfam" id="PF02852">
    <property type="entry name" value="Pyr_redox_dim"/>
    <property type="match status" value="1"/>
</dbReference>
<name>A0A4Z0C6C1_9BURK</name>
<dbReference type="PANTHER" id="PTHR42737:SF2">
    <property type="entry name" value="GLUTATHIONE REDUCTASE"/>
    <property type="match status" value="1"/>
</dbReference>
<dbReference type="InterPro" id="IPR004099">
    <property type="entry name" value="Pyr_nucl-diS_OxRdtase_dimer"/>
</dbReference>
<evidence type="ECO:0000313" key="13">
    <source>
        <dbReference type="EMBL" id="TFZ06514.1"/>
    </source>
</evidence>
<dbReference type="GO" id="GO:0050660">
    <property type="term" value="F:flavin adenine dinucleotide binding"/>
    <property type="evidence" value="ECO:0007669"/>
    <property type="project" value="InterPro"/>
</dbReference>
<evidence type="ECO:0000313" key="14">
    <source>
        <dbReference type="Proteomes" id="UP000298180"/>
    </source>
</evidence>
<dbReference type="SUPFAM" id="SSF55424">
    <property type="entry name" value="FAD/NAD-linked reductases, dimerisation (C-terminal) domain"/>
    <property type="match status" value="1"/>
</dbReference>
<feature type="domain" description="FAD/NAD(P)-binding" evidence="12">
    <location>
        <begin position="8"/>
        <end position="322"/>
    </location>
</feature>
<keyword evidence="14" id="KW-1185">Reference proteome</keyword>
<evidence type="ECO:0000256" key="5">
    <source>
        <dbReference type="ARBA" id="ARBA00023157"/>
    </source>
</evidence>
<dbReference type="InterPro" id="IPR023753">
    <property type="entry name" value="FAD/NAD-binding_dom"/>
</dbReference>
<keyword evidence="8" id="KW-0547">Nucleotide-binding</keyword>